<proteinExistence type="predicted"/>
<evidence type="ECO:0000313" key="2">
    <source>
        <dbReference type="EnsemblPlants" id="Bo5g083940.1"/>
    </source>
</evidence>
<organism evidence="2 3">
    <name type="scientific">Brassica oleracea var. oleracea</name>
    <dbReference type="NCBI Taxonomy" id="109376"/>
    <lineage>
        <taxon>Eukaryota</taxon>
        <taxon>Viridiplantae</taxon>
        <taxon>Streptophyta</taxon>
        <taxon>Embryophyta</taxon>
        <taxon>Tracheophyta</taxon>
        <taxon>Spermatophyta</taxon>
        <taxon>Magnoliopsida</taxon>
        <taxon>eudicotyledons</taxon>
        <taxon>Gunneridae</taxon>
        <taxon>Pentapetalae</taxon>
        <taxon>rosids</taxon>
        <taxon>malvids</taxon>
        <taxon>Brassicales</taxon>
        <taxon>Brassicaceae</taxon>
        <taxon>Brassiceae</taxon>
        <taxon>Brassica</taxon>
    </lineage>
</organism>
<keyword evidence="3" id="KW-1185">Reference proteome</keyword>
<dbReference type="eggNOG" id="KOG0017">
    <property type="taxonomic scope" value="Eukaryota"/>
</dbReference>
<dbReference type="GO" id="GO:0008270">
    <property type="term" value="F:zinc ion binding"/>
    <property type="evidence" value="ECO:0007669"/>
    <property type="project" value="InterPro"/>
</dbReference>
<feature type="region of interest" description="Disordered" evidence="1">
    <location>
        <begin position="61"/>
        <end position="91"/>
    </location>
</feature>
<name>A0A0D3CGC2_BRAOL</name>
<dbReference type="AlphaFoldDB" id="A0A0D3CGC2"/>
<evidence type="ECO:0008006" key="4">
    <source>
        <dbReference type="Google" id="ProtNLM"/>
    </source>
</evidence>
<evidence type="ECO:0000313" key="3">
    <source>
        <dbReference type="Proteomes" id="UP000032141"/>
    </source>
</evidence>
<dbReference type="OMA" id="HTHCHVQ"/>
<reference evidence="2" key="2">
    <citation type="submission" date="2015-03" db="UniProtKB">
        <authorList>
            <consortium name="EnsemblPlants"/>
        </authorList>
    </citation>
    <scope>IDENTIFICATION</scope>
</reference>
<reference evidence="2 3" key="1">
    <citation type="journal article" date="2014" name="Genome Biol.">
        <title>Transcriptome and methylome profiling reveals relics of genome dominance in the mesopolyploid Brassica oleracea.</title>
        <authorList>
            <person name="Parkin I.A."/>
            <person name="Koh C."/>
            <person name="Tang H."/>
            <person name="Robinson S.J."/>
            <person name="Kagale S."/>
            <person name="Clarke W.E."/>
            <person name="Town C.D."/>
            <person name="Nixon J."/>
            <person name="Krishnakumar V."/>
            <person name="Bidwell S.L."/>
            <person name="Denoeud F."/>
            <person name="Belcram H."/>
            <person name="Links M.G."/>
            <person name="Just J."/>
            <person name="Clarke C."/>
            <person name="Bender T."/>
            <person name="Huebert T."/>
            <person name="Mason A.S."/>
            <person name="Pires J.C."/>
            <person name="Barker G."/>
            <person name="Moore J."/>
            <person name="Walley P.G."/>
            <person name="Manoli S."/>
            <person name="Batley J."/>
            <person name="Edwards D."/>
            <person name="Nelson M.N."/>
            <person name="Wang X."/>
            <person name="Paterson A.H."/>
            <person name="King G."/>
            <person name="Bancroft I."/>
            <person name="Chalhoub B."/>
            <person name="Sharpe A.G."/>
        </authorList>
    </citation>
    <scope>NUCLEOTIDE SEQUENCE</scope>
    <source>
        <strain evidence="2 3">cv. TO1000</strain>
    </source>
</reference>
<dbReference type="PANTHER" id="PTHR35046:SF9">
    <property type="entry name" value="RNA-DIRECTED DNA POLYMERASE"/>
    <property type="match status" value="1"/>
</dbReference>
<dbReference type="PANTHER" id="PTHR35046">
    <property type="entry name" value="ZINC KNUCKLE (CCHC-TYPE) FAMILY PROTEIN"/>
    <property type="match status" value="1"/>
</dbReference>
<dbReference type="Gramene" id="Bo5g083940.1">
    <property type="protein sequence ID" value="Bo5g083940.1"/>
    <property type="gene ID" value="Bo5g083940"/>
</dbReference>
<dbReference type="Proteomes" id="UP000032141">
    <property type="component" value="Chromosome C5"/>
</dbReference>
<dbReference type="EnsemblPlants" id="Bo5g083940.1">
    <property type="protein sequence ID" value="Bo5g083940.1"/>
    <property type="gene ID" value="Bo5g083940"/>
</dbReference>
<dbReference type="HOGENOM" id="CLU_1211255_0_0_1"/>
<evidence type="ECO:0000256" key="1">
    <source>
        <dbReference type="SAM" id="MobiDB-lite"/>
    </source>
</evidence>
<sequence length="229" mass="26128">METLMIKADVDEPIDATMARFLSGLNRDIQDRMELQVYGTVDQMLHKAILLEQHTKRKSYSKPAFVPKQTFTPKTSYQDKGKSSSTTNTALKTDVPARVDKGNAIENPSRARDIRCFKYQGLGHYANKCPNQRVMILMENGEVESKDEQEDKEDLGPIFDEEAECFDYPHRGPLLVARKAWDDPSSDEIDNHTDNNFDRPFILTLSRSLMSKTALTTPLMDHYLLLDVP</sequence>
<protein>
    <recommendedName>
        <fullName evidence="4">CCHC-type domain-containing protein</fullName>
    </recommendedName>
</protein>
<dbReference type="InterPro" id="IPR036875">
    <property type="entry name" value="Znf_CCHC_sf"/>
</dbReference>
<accession>A0A0D3CGC2</accession>
<dbReference type="SUPFAM" id="SSF57756">
    <property type="entry name" value="Retrovirus zinc finger-like domains"/>
    <property type="match status" value="1"/>
</dbReference>
<dbReference type="GO" id="GO:0003676">
    <property type="term" value="F:nucleic acid binding"/>
    <property type="evidence" value="ECO:0007669"/>
    <property type="project" value="InterPro"/>
</dbReference>